<organism evidence="6 7">
    <name type="scientific">Turicibacter sanguinis</name>
    <dbReference type="NCBI Taxonomy" id="154288"/>
    <lineage>
        <taxon>Bacteria</taxon>
        <taxon>Bacillati</taxon>
        <taxon>Bacillota</taxon>
        <taxon>Erysipelotrichia</taxon>
        <taxon>Erysipelotrichales</taxon>
        <taxon>Turicibacteraceae</taxon>
        <taxon>Turicibacter</taxon>
    </lineage>
</organism>
<dbReference type="GO" id="GO:0015934">
    <property type="term" value="C:large ribosomal subunit"/>
    <property type="evidence" value="ECO:0007669"/>
    <property type="project" value="InterPro"/>
</dbReference>
<evidence type="ECO:0000256" key="4">
    <source>
        <dbReference type="ARBA" id="ARBA00035202"/>
    </source>
</evidence>
<dbReference type="Pfam" id="PF00466">
    <property type="entry name" value="Ribosomal_L10"/>
    <property type="match status" value="1"/>
</dbReference>
<comment type="subunit">
    <text evidence="5">Part of the ribosomal stalk of the 50S ribosomal subunit. The N-terminus interacts with L11 and the large rRNA to form the base of the stalk. The C-terminus forms an elongated spine to which L12 dimers bind in a sequential fashion forming a multimeric L10(L12)X complex.</text>
</comment>
<dbReference type="InterPro" id="IPR002363">
    <property type="entry name" value="Ribosomal_uL10_CS_bac"/>
</dbReference>
<dbReference type="InterPro" id="IPR001790">
    <property type="entry name" value="Ribosomal_uL10"/>
</dbReference>
<dbReference type="OrthoDB" id="9808307at2"/>
<proteinExistence type="inferred from homology"/>
<dbReference type="Proteomes" id="UP000487649">
    <property type="component" value="Unassembled WGS sequence"/>
</dbReference>
<dbReference type="Gene3D" id="3.30.70.1730">
    <property type="match status" value="1"/>
</dbReference>
<dbReference type="GeneID" id="60058334"/>
<evidence type="ECO:0000256" key="1">
    <source>
        <dbReference type="ARBA" id="ARBA00008889"/>
    </source>
</evidence>
<comment type="function">
    <text evidence="5">Forms part of the ribosomal stalk, playing a central role in the interaction of the ribosome with GTP-bound translation factors.</text>
</comment>
<comment type="caution">
    <text evidence="6">The sequence shown here is derived from an EMBL/GenBank/DDBJ whole genome shotgun (WGS) entry which is preliminary data.</text>
</comment>
<dbReference type="GO" id="GO:0070180">
    <property type="term" value="F:large ribosomal subunit rRNA binding"/>
    <property type="evidence" value="ECO:0007669"/>
    <property type="project" value="UniProtKB-UniRule"/>
</dbReference>
<dbReference type="NCBIfam" id="NF000955">
    <property type="entry name" value="PRK00099.1-1"/>
    <property type="match status" value="1"/>
</dbReference>
<dbReference type="InterPro" id="IPR022973">
    <property type="entry name" value="Ribosomal_uL10_bac"/>
</dbReference>
<keyword evidence="5" id="KW-0694">RNA-binding</keyword>
<dbReference type="InterPro" id="IPR043141">
    <property type="entry name" value="Ribosomal_uL10-like_sf"/>
</dbReference>
<evidence type="ECO:0000256" key="3">
    <source>
        <dbReference type="ARBA" id="ARBA00023274"/>
    </source>
</evidence>
<keyword evidence="5" id="KW-0699">rRNA-binding</keyword>
<evidence type="ECO:0000256" key="5">
    <source>
        <dbReference type="HAMAP-Rule" id="MF_00362"/>
    </source>
</evidence>
<dbReference type="EMBL" id="WMQE01000003">
    <property type="protein sequence ID" value="MTK20159.1"/>
    <property type="molecule type" value="Genomic_DNA"/>
</dbReference>
<dbReference type="SUPFAM" id="SSF160369">
    <property type="entry name" value="Ribosomal protein L10-like"/>
    <property type="match status" value="1"/>
</dbReference>
<gene>
    <name evidence="5" type="primary">rplJ</name>
    <name evidence="6" type="ORF">GMA92_01745</name>
</gene>
<keyword evidence="3 5" id="KW-0687">Ribonucleoprotein</keyword>
<keyword evidence="2 5" id="KW-0689">Ribosomal protein</keyword>
<name>A0A173TG42_9FIRM</name>
<dbReference type="GO" id="GO:0003735">
    <property type="term" value="F:structural constituent of ribosome"/>
    <property type="evidence" value="ECO:0007669"/>
    <property type="project" value="InterPro"/>
</dbReference>
<sequence>MSATAIEMKSQLVAEYAGQFKESASLVVVDYRGLTVSEVTELRKQLRAEGVEFKVLKNNISRRAVTEAGFEGLSEAFVGPTAVAYSKEDVVAPARVLYNFSKEHQALELKAGLIEGSVATLEQVMELAKLPNREGLLSMLLSVLQAPMRNMACVVKAVSEQKEAGVEAPVAEAAAETTEVAEEATAE</sequence>
<dbReference type="CDD" id="cd05797">
    <property type="entry name" value="Ribosomal_L10"/>
    <property type="match status" value="1"/>
</dbReference>
<dbReference type="PROSITE" id="PS01109">
    <property type="entry name" value="RIBOSOMAL_L10"/>
    <property type="match status" value="1"/>
</dbReference>
<comment type="similarity">
    <text evidence="1 5">Belongs to the universal ribosomal protein uL10 family.</text>
</comment>
<dbReference type="GO" id="GO:0006412">
    <property type="term" value="P:translation"/>
    <property type="evidence" value="ECO:0007669"/>
    <property type="project" value="UniProtKB-UniRule"/>
</dbReference>
<evidence type="ECO:0000313" key="6">
    <source>
        <dbReference type="EMBL" id="MTK20159.1"/>
    </source>
</evidence>
<dbReference type="InterPro" id="IPR047865">
    <property type="entry name" value="Ribosomal_uL10_bac_type"/>
</dbReference>
<dbReference type="HAMAP" id="MF_00362">
    <property type="entry name" value="Ribosomal_uL10"/>
    <property type="match status" value="1"/>
</dbReference>
<dbReference type="AlphaFoldDB" id="A0A173TG42"/>
<dbReference type="PANTHER" id="PTHR11560">
    <property type="entry name" value="39S RIBOSOMAL PROTEIN L10, MITOCHONDRIAL"/>
    <property type="match status" value="1"/>
</dbReference>
<protein>
    <recommendedName>
        <fullName evidence="4 5">Large ribosomal subunit protein uL10</fullName>
    </recommendedName>
</protein>
<accession>A0A173TG42</accession>
<reference evidence="6 7" key="1">
    <citation type="journal article" date="2019" name="Nat. Med.">
        <title>A library of human gut bacterial isolates paired with longitudinal multiomics data enables mechanistic microbiome research.</title>
        <authorList>
            <person name="Poyet M."/>
            <person name="Groussin M."/>
            <person name="Gibbons S.M."/>
            <person name="Avila-Pacheco J."/>
            <person name="Jiang X."/>
            <person name="Kearney S.M."/>
            <person name="Perrotta A.R."/>
            <person name="Berdy B."/>
            <person name="Zhao S."/>
            <person name="Lieberman T.D."/>
            <person name="Swanson P.K."/>
            <person name="Smith M."/>
            <person name="Roesemann S."/>
            <person name="Alexander J.E."/>
            <person name="Rich S.A."/>
            <person name="Livny J."/>
            <person name="Vlamakis H."/>
            <person name="Clish C."/>
            <person name="Bullock K."/>
            <person name="Deik A."/>
            <person name="Scott J."/>
            <person name="Pierce K.A."/>
            <person name="Xavier R.J."/>
            <person name="Alm E.J."/>
        </authorList>
    </citation>
    <scope>NUCLEOTIDE SEQUENCE [LARGE SCALE GENOMIC DNA]</scope>
    <source>
        <strain evidence="6 7">BIOML-A198</strain>
    </source>
</reference>
<dbReference type="RefSeq" id="WP_006784420.1">
    <property type="nucleotide sequence ID" value="NZ_CABJBH010000002.1"/>
</dbReference>
<evidence type="ECO:0000313" key="7">
    <source>
        <dbReference type="Proteomes" id="UP000487649"/>
    </source>
</evidence>
<evidence type="ECO:0000256" key="2">
    <source>
        <dbReference type="ARBA" id="ARBA00022980"/>
    </source>
</evidence>